<protein>
    <submittedName>
        <fullName evidence="2">Uncharacterized protein</fullName>
    </submittedName>
</protein>
<evidence type="ECO:0000313" key="3">
    <source>
        <dbReference type="Proteomes" id="UP000612585"/>
    </source>
</evidence>
<dbReference type="AlphaFoldDB" id="A0A8J3ZGX2"/>
<name>A0A8J3ZGX2_9ACTN</name>
<evidence type="ECO:0000313" key="2">
    <source>
        <dbReference type="EMBL" id="GIJ63601.1"/>
    </source>
</evidence>
<dbReference type="Proteomes" id="UP000612585">
    <property type="component" value="Unassembled WGS sequence"/>
</dbReference>
<accession>A0A8J3ZGX2</accession>
<feature type="region of interest" description="Disordered" evidence="1">
    <location>
        <begin position="79"/>
        <end position="108"/>
    </location>
</feature>
<sequence length="108" mass="12038">MTWRTHDWGRRGRTQAPDHLARVDVGTALYEPPVEQRGGRLDPLHRAHSTARVGVGRPHVDRLDIELVPVPAMTVDGEPGMIKRIKHGDSSFGPPDTVHRSAQPSAWR</sequence>
<reference evidence="2" key="1">
    <citation type="submission" date="2021-01" db="EMBL/GenBank/DDBJ databases">
        <title>Whole genome shotgun sequence of Virgisporangium aurantiacum NBRC 16421.</title>
        <authorList>
            <person name="Komaki H."/>
            <person name="Tamura T."/>
        </authorList>
    </citation>
    <scope>NUCLEOTIDE SEQUENCE</scope>
    <source>
        <strain evidence="2">NBRC 16421</strain>
    </source>
</reference>
<feature type="region of interest" description="Disordered" evidence="1">
    <location>
        <begin position="1"/>
        <end position="45"/>
    </location>
</feature>
<feature type="compositionally biased region" description="Basic and acidic residues" evidence="1">
    <location>
        <begin position="1"/>
        <end position="10"/>
    </location>
</feature>
<proteinExistence type="predicted"/>
<dbReference type="EMBL" id="BOPG01000100">
    <property type="protein sequence ID" value="GIJ63601.1"/>
    <property type="molecule type" value="Genomic_DNA"/>
</dbReference>
<organism evidence="2 3">
    <name type="scientific">Virgisporangium aurantiacum</name>
    <dbReference type="NCBI Taxonomy" id="175570"/>
    <lineage>
        <taxon>Bacteria</taxon>
        <taxon>Bacillati</taxon>
        <taxon>Actinomycetota</taxon>
        <taxon>Actinomycetes</taxon>
        <taxon>Micromonosporales</taxon>
        <taxon>Micromonosporaceae</taxon>
        <taxon>Virgisporangium</taxon>
    </lineage>
</organism>
<gene>
    <name evidence="2" type="ORF">Vau01_111170</name>
</gene>
<evidence type="ECO:0000256" key="1">
    <source>
        <dbReference type="SAM" id="MobiDB-lite"/>
    </source>
</evidence>
<keyword evidence="3" id="KW-1185">Reference proteome</keyword>
<comment type="caution">
    <text evidence="2">The sequence shown here is derived from an EMBL/GenBank/DDBJ whole genome shotgun (WGS) entry which is preliminary data.</text>
</comment>